<dbReference type="InterPro" id="IPR036188">
    <property type="entry name" value="FAD/NAD-bd_sf"/>
</dbReference>
<dbReference type="SUPFAM" id="SSF56425">
    <property type="entry name" value="Succinate dehydrogenase/fumarate reductase flavoprotein, catalytic domain"/>
    <property type="match status" value="1"/>
</dbReference>
<dbReference type="NCBIfam" id="NF005866">
    <property type="entry name" value="PRK07803.1"/>
    <property type="match status" value="1"/>
</dbReference>
<dbReference type="FunFam" id="3.90.700.10:FF:000005">
    <property type="entry name" value="Succinate dehydrogenase flavoprotein subunit"/>
    <property type="match status" value="1"/>
</dbReference>
<dbReference type="Gene3D" id="3.50.50.60">
    <property type="entry name" value="FAD/NAD(P)-binding domain"/>
    <property type="match status" value="1"/>
</dbReference>
<dbReference type="InterPro" id="IPR003953">
    <property type="entry name" value="FAD-dep_OxRdtase_2_FAD-bd"/>
</dbReference>
<evidence type="ECO:0000313" key="8">
    <source>
        <dbReference type="EMBL" id="RJQ88223.1"/>
    </source>
</evidence>
<dbReference type="InterPro" id="IPR015939">
    <property type="entry name" value="Fum_Rdtase/Succ_DH_flav-like_C"/>
</dbReference>
<comment type="caution">
    <text evidence="8">The sequence shown here is derived from an EMBL/GenBank/DDBJ whole genome shotgun (WGS) entry which is preliminary data.</text>
</comment>
<evidence type="ECO:0000256" key="3">
    <source>
        <dbReference type="ARBA" id="ARBA00022827"/>
    </source>
</evidence>
<evidence type="ECO:0000313" key="9">
    <source>
        <dbReference type="Proteomes" id="UP000285112"/>
    </source>
</evidence>
<feature type="active site" description="Proton acceptor" evidence="5">
    <location>
        <position position="322"/>
    </location>
</feature>
<dbReference type="FunFam" id="3.50.50.60:FF:000026">
    <property type="entry name" value="Succinate dehydrogenase flavoprotein subunit"/>
    <property type="match status" value="1"/>
</dbReference>
<evidence type="ECO:0000256" key="5">
    <source>
        <dbReference type="PIRSR" id="PIRSR000171-1"/>
    </source>
</evidence>
<dbReference type="InterPro" id="IPR030664">
    <property type="entry name" value="SdhA/FrdA/AprA"/>
</dbReference>
<accession>A0A419I826</accession>
<feature type="domain" description="Fumarate reductase/succinate dehydrogenase flavoprotein-like C-terminal" evidence="7">
    <location>
        <begin position="488"/>
        <end position="586"/>
    </location>
</feature>
<feature type="domain" description="FAD-dependent oxidoreductase 2 FAD-binding" evidence="6">
    <location>
        <begin position="10"/>
        <end position="429"/>
    </location>
</feature>
<dbReference type="OrthoDB" id="9805351at2"/>
<dbReference type="RefSeq" id="WP_120022657.1">
    <property type="nucleotide sequence ID" value="NZ_QZFV01000065.1"/>
</dbReference>
<evidence type="ECO:0000256" key="2">
    <source>
        <dbReference type="ARBA" id="ARBA00022630"/>
    </source>
</evidence>
<keyword evidence="4" id="KW-0560">Oxidoreductase</keyword>
<dbReference type="Pfam" id="PF00890">
    <property type="entry name" value="FAD_binding_2"/>
    <property type="match status" value="1"/>
</dbReference>
<evidence type="ECO:0000259" key="6">
    <source>
        <dbReference type="Pfam" id="PF00890"/>
    </source>
</evidence>
<dbReference type="PIRSF" id="PIRSF000171">
    <property type="entry name" value="SDHA_APRA_LASPO"/>
    <property type="match status" value="1"/>
</dbReference>
<dbReference type="InterPro" id="IPR037099">
    <property type="entry name" value="Fum_R/Succ_DH_flav-like_C_sf"/>
</dbReference>
<dbReference type="Gene3D" id="1.20.58.100">
    <property type="entry name" value="Fumarate reductase/succinate dehydrogenase flavoprotein-like, C-terminal domain"/>
    <property type="match status" value="1"/>
</dbReference>
<dbReference type="Proteomes" id="UP000285112">
    <property type="component" value="Unassembled WGS sequence"/>
</dbReference>
<dbReference type="GO" id="GO:0033765">
    <property type="term" value="F:steroid dehydrogenase activity, acting on the CH-CH group of donors"/>
    <property type="evidence" value="ECO:0007669"/>
    <property type="project" value="UniProtKB-ARBA"/>
</dbReference>
<organism evidence="8 9">
    <name type="scientific">Amycolatopsis panacis</name>
    <dbReference type="NCBI Taxonomy" id="2340917"/>
    <lineage>
        <taxon>Bacteria</taxon>
        <taxon>Bacillati</taxon>
        <taxon>Actinomycetota</taxon>
        <taxon>Actinomycetes</taxon>
        <taxon>Pseudonocardiales</taxon>
        <taxon>Pseudonocardiaceae</taxon>
        <taxon>Amycolatopsis</taxon>
    </lineage>
</organism>
<dbReference type="SUPFAM" id="SSF46977">
    <property type="entry name" value="Succinate dehydrogenase/fumarate reductase flavoprotein C-terminal domain"/>
    <property type="match status" value="1"/>
</dbReference>
<sequence length="639" mass="69728">MTEVERHSYDVVVIGAGGAGLRAVIEARERGLRVAVVCKSLFGKAHTVMAEGGCAASMGNANPNDNWQVHFRDTMRGGKFLNNWRMAELHAKEAPDRVWELETYGALFDRTADGRISQRNFGGHTYPRLAHVGDRTGLELIRTMQQKIVSLQQEDFKSSGDYEARIRVFAECTVTELLLDGGAVAGAFGYWRESGRFVLFEAPAVVLATGGIGKSFKVTSNSWEYTGDGHALALRAGAKLINMEFVQFHPTGMVWPPSVKGILVTEGVRGDGGVLKNAENQRFMFGYVPEVFKGQYADSEEEADRWYADTDNNRRTPDLLPRDEVARAINSEVKEGRGSPHGGVFLDIASRLPAEEIRRRLPSMYHQFKELADVDITKEAMEVGPTCHYVMGGVEVDPDTGAASVPGLFAAGECSGGMHGSNRLGGNSLSDLLVFGRRAGLGAASYVDGLGAARPKVAESDVDSAAKTALAPFDPPAEGAAENPYSLHTELQQSMNDLVGIIRRAPEIREALAKLGEIRERMKRVTVEGHRQFNPGWHLAVDLRNMLLVSECVARAALLRTESRGGHTRDDYPGMDAEWRHKLLVCSAVAGPDPVIPGVEVAEQEQLPLRADLLELFELDELGKYFTEAELAGHPGRTA</sequence>
<dbReference type="InterPro" id="IPR027477">
    <property type="entry name" value="Succ_DH/fumarate_Rdtase_cat_sf"/>
</dbReference>
<keyword evidence="9" id="KW-1185">Reference proteome</keyword>
<dbReference type="AlphaFoldDB" id="A0A419I826"/>
<dbReference type="Gene3D" id="3.90.700.10">
    <property type="entry name" value="Succinate dehydrogenase/fumarate reductase flavoprotein, catalytic domain"/>
    <property type="match status" value="1"/>
</dbReference>
<evidence type="ECO:0000256" key="1">
    <source>
        <dbReference type="ARBA" id="ARBA00001974"/>
    </source>
</evidence>
<evidence type="ECO:0000259" key="7">
    <source>
        <dbReference type="Pfam" id="PF02910"/>
    </source>
</evidence>
<dbReference type="EMBL" id="QZFV01000065">
    <property type="protein sequence ID" value="RJQ88223.1"/>
    <property type="molecule type" value="Genomic_DNA"/>
</dbReference>
<protein>
    <submittedName>
        <fullName evidence="8">Fumarate reductase/succinate dehydrogenase flavoprotein subunit</fullName>
    </submittedName>
</protein>
<dbReference type="PRINTS" id="PR00368">
    <property type="entry name" value="FADPNR"/>
</dbReference>
<dbReference type="Pfam" id="PF02910">
    <property type="entry name" value="Succ_DH_flav_C"/>
    <property type="match status" value="1"/>
</dbReference>
<comment type="cofactor">
    <cofactor evidence="1">
        <name>FAD</name>
        <dbReference type="ChEBI" id="CHEBI:57692"/>
    </cofactor>
</comment>
<name>A0A419I826_9PSEU</name>
<dbReference type="PANTHER" id="PTHR11632:SF51">
    <property type="entry name" value="SUCCINATE DEHYDROGENASE [UBIQUINONE] FLAVOPROTEIN SUBUNIT, MITOCHONDRIAL"/>
    <property type="match status" value="1"/>
</dbReference>
<evidence type="ECO:0000256" key="4">
    <source>
        <dbReference type="ARBA" id="ARBA00023002"/>
    </source>
</evidence>
<keyword evidence="3" id="KW-0274">FAD</keyword>
<gene>
    <name evidence="8" type="ORF">D5S19_07930</name>
</gene>
<dbReference type="SUPFAM" id="SSF51905">
    <property type="entry name" value="FAD/NAD(P)-binding domain"/>
    <property type="match status" value="1"/>
</dbReference>
<proteinExistence type="predicted"/>
<dbReference type="PANTHER" id="PTHR11632">
    <property type="entry name" value="SUCCINATE DEHYDROGENASE 2 FLAVOPROTEIN SUBUNIT"/>
    <property type="match status" value="1"/>
</dbReference>
<keyword evidence="2" id="KW-0285">Flavoprotein</keyword>
<reference evidence="8 9" key="1">
    <citation type="submission" date="2018-09" db="EMBL/GenBank/DDBJ databases">
        <title>YIM PH 21725 draft genome.</title>
        <authorList>
            <person name="Miao C."/>
        </authorList>
    </citation>
    <scope>NUCLEOTIDE SEQUENCE [LARGE SCALE GENOMIC DNA]</scope>
    <source>
        <strain evidence="9">YIM PH21725</strain>
    </source>
</reference>